<accession>A0ACC1XW31</accession>
<name>A0ACC1XW31_MELAZ</name>
<comment type="caution">
    <text evidence="1">The sequence shown here is derived from an EMBL/GenBank/DDBJ whole genome shotgun (WGS) entry which is preliminary data.</text>
</comment>
<dbReference type="EMBL" id="CM051400">
    <property type="protein sequence ID" value="KAJ4714919.1"/>
    <property type="molecule type" value="Genomic_DNA"/>
</dbReference>
<organism evidence="1 2">
    <name type="scientific">Melia azedarach</name>
    <name type="common">Chinaberry tree</name>
    <dbReference type="NCBI Taxonomy" id="155640"/>
    <lineage>
        <taxon>Eukaryota</taxon>
        <taxon>Viridiplantae</taxon>
        <taxon>Streptophyta</taxon>
        <taxon>Embryophyta</taxon>
        <taxon>Tracheophyta</taxon>
        <taxon>Spermatophyta</taxon>
        <taxon>Magnoliopsida</taxon>
        <taxon>eudicotyledons</taxon>
        <taxon>Gunneridae</taxon>
        <taxon>Pentapetalae</taxon>
        <taxon>rosids</taxon>
        <taxon>malvids</taxon>
        <taxon>Sapindales</taxon>
        <taxon>Meliaceae</taxon>
        <taxon>Melia</taxon>
    </lineage>
</organism>
<evidence type="ECO:0000313" key="2">
    <source>
        <dbReference type="Proteomes" id="UP001164539"/>
    </source>
</evidence>
<reference evidence="1 2" key="1">
    <citation type="journal article" date="2023" name="Science">
        <title>Complex scaffold remodeling in plant triterpene biosynthesis.</title>
        <authorList>
            <person name="De La Pena R."/>
            <person name="Hodgson H."/>
            <person name="Liu J.C."/>
            <person name="Stephenson M.J."/>
            <person name="Martin A.C."/>
            <person name="Owen C."/>
            <person name="Harkess A."/>
            <person name="Leebens-Mack J."/>
            <person name="Jimenez L.E."/>
            <person name="Osbourn A."/>
            <person name="Sattely E.S."/>
        </authorList>
    </citation>
    <scope>NUCLEOTIDE SEQUENCE [LARGE SCALE GENOMIC DNA]</scope>
    <source>
        <strain evidence="2">cv. JPN11</strain>
        <tissue evidence="1">Leaf</tissue>
    </source>
</reference>
<dbReference type="Proteomes" id="UP001164539">
    <property type="component" value="Chromosome 7"/>
</dbReference>
<gene>
    <name evidence="1" type="ORF">OWV82_013336</name>
</gene>
<protein>
    <submittedName>
        <fullName evidence="1">Uncharacterized protein</fullName>
    </submittedName>
</protein>
<keyword evidence="2" id="KW-1185">Reference proteome</keyword>
<evidence type="ECO:0000313" key="1">
    <source>
        <dbReference type="EMBL" id="KAJ4714919.1"/>
    </source>
</evidence>
<sequence length="1232" mass="134026">MTRGLFHQAKAFHVILVLSCIFFYLATCGPCSTNGMQKSAEYGACGSYGDNQRVGSQDIIGNDAGSGYIAGSSLTHPSIESVCTSSNVLCFPSTLPGFLSKEHKLERDALEVSTIQSDSSLSIGTHKASKGATNRTWSSQSSMFKLLDGRTVSCSLNSEENTHELSSIGTDSSNQNGLSSCRQTLLNQKSKNVGLKNSELSKPSSFDVSSSPKVEINPPVLDWGRKHLFFPSVAFLTVANSISDSLLHVYGPFSTNTQFYPCNSSEILLGPGEVATICFVFLPRWLGLSTAHLILQTSSGGFLVPAKGFGVESPYKIQPVVDLDVLSSGRLSKNLSLFNPYNETLHVVEVTSWISVSVGNTTHHTTHHTEASCYTENFQNFDDLPSVNDWLVLRSDEVGSALMAVRPNRNWEIGPHNSETIIEMDFSFGFEGKIFGALCMQLLRSPHNVSDTVMVPLEVDLDTKAAYGDLTGPVSVYIDSLVSCDTGGHVVAVSLRNGASYLLNLVRISEIAETKIFQIKYVEGLLLFPGTLTQVAVITCTQLPVELHDSLPEASNFNGDCKLLILTNDSSSPRIEVPCQDILHICSRHQKDSPRNESGKVEAGITRKGSLSGNEKVSSEIEALKTAEADELVLRNWKSQGRTSSMSVLDDHEPPSSSSLVHGKTTRPTRYGFSIAESALTEAYVHPHSRASFGPIFFHPSNRCAWKSSALIRNNLSGVEWLSLRGFGGLLSLVLFEGSNPIENVEFNLNLPVGHNITPPGILFHMEETTSACTQPSSKELYAKNMGDLPLEVRSIEVSGAGCRMDGFTVHNCQGFSLEPGETTKLMISYQTDFSAAIVHRDLELALSSGIFVVPMKASLPVFMLNLCRKSMFWMRLKKLSIAVLIAVSLMFLVFCCIYLQMITLSSQDYFCKNDKSSITAIRPAGKSSRLHRNHRNSRISVPGEMNYLLRSVEEKTSQQATSVRYPDSQKGAPEEMPTQHKKLIVENYGHTSSSSDTQKEKVLPCLPSKSLVVETSDSVEASHTDKLTVSVGKEKGRRRRKRKGAGAALTGVLEVSSSQSGNSTPSSPLSPVTTSILNRTCLLSPDADQPNGSRYLFTQMGDGRREKERPSAPIKTGSKPVLLPCATFPCAGRAAPSLLCSSPSFASKSAIAPHARAPGSKLYQKTATGEQAGLRDEYTYDIWGDHFSGLSVIGRSVDAKSVNYSATKTDSDSFFIQTLFAYSFKVHSTSK</sequence>
<proteinExistence type="predicted"/>